<dbReference type="RefSeq" id="WP_136855897.1">
    <property type="nucleotide sequence ID" value="NZ_SUNH01000007.1"/>
</dbReference>
<evidence type="ECO:0000256" key="1">
    <source>
        <dbReference type="ARBA" id="ARBA00022741"/>
    </source>
</evidence>
<dbReference type="AlphaFoldDB" id="A0A4U0QV37"/>
<evidence type="ECO:0000313" key="5">
    <source>
        <dbReference type="Proteomes" id="UP000306223"/>
    </source>
</evidence>
<keyword evidence="5" id="KW-1185">Reference proteome</keyword>
<dbReference type="NCBIfam" id="TIGR02142">
    <property type="entry name" value="modC_ABC"/>
    <property type="match status" value="1"/>
</dbReference>
<protein>
    <submittedName>
        <fullName evidence="4">Molybdenum ABC transporter ATP-binding protein</fullName>
    </submittedName>
</protein>
<dbReference type="SMART" id="SM00382">
    <property type="entry name" value="AAA"/>
    <property type="match status" value="1"/>
</dbReference>
<dbReference type="EMBL" id="SUNH01000007">
    <property type="protein sequence ID" value="TJZ85975.1"/>
    <property type="molecule type" value="Genomic_DNA"/>
</dbReference>
<dbReference type="InterPro" id="IPR027417">
    <property type="entry name" value="P-loop_NTPase"/>
</dbReference>
<dbReference type="GO" id="GO:0015098">
    <property type="term" value="F:molybdate ion transmembrane transporter activity"/>
    <property type="evidence" value="ECO:0007669"/>
    <property type="project" value="InterPro"/>
</dbReference>
<keyword evidence="1" id="KW-0547">Nucleotide-binding</keyword>
<dbReference type="SUPFAM" id="SSF52540">
    <property type="entry name" value="P-loop containing nucleoside triphosphate hydrolases"/>
    <property type="match status" value="1"/>
</dbReference>
<feature type="domain" description="ABC transporter" evidence="3">
    <location>
        <begin position="5"/>
        <end position="232"/>
    </location>
</feature>
<dbReference type="InterPro" id="IPR003439">
    <property type="entry name" value="ABC_transporter-like_ATP-bd"/>
</dbReference>
<dbReference type="PANTHER" id="PTHR43514">
    <property type="entry name" value="ABC TRANSPORTER I FAMILY MEMBER 10"/>
    <property type="match status" value="1"/>
</dbReference>
<dbReference type="InterPro" id="IPR011868">
    <property type="entry name" value="ModC_ABC_ATP-bd"/>
</dbReference>
<evidence type="ECO:0000256" key="2">
    <source>
        <dbReference type="ARBA" id="ARBA00022840"/>
    </source>
</evidence>
<evidence type="ECO:0000259" key="3">
    <source>
        <dbReference type="PROSITE" id="PS50893"/>
    </source>
</evidence>
<dbReference type="InterPro" id="IPR017871">
    <property type="entry name" value="ABC_transporter-like_CS"/>
</dbReference>
<dbReference type="OrthoDB" id="9802264at2"/>
<dbReference type="GO" id="GO:0005524">
    <property type="term" value="F:ATP binding"/>
    <property type="evidence" value="ECO:0007669"/>
    <property type="project" value="UniProtKB-KW"/>
</dbReference>
<dbReference type="Gene3D" id="3.40.50.300">
    <property type="entry name" value="P-loop containing nucleotide triphosphate hydrolases"/>
    <property type="match status" value="1"/>
</dbReference>
<dbReference type="GO" id="GO:0140359">
    <property type="term" value="F:ABC-type transporter activity"/>
    <property type="evidence" value="ECO:0007669"/>
    <property type="project" value="InterPro"/>
</dbReference>
<dbReference type="PANTHER" id="PTHR43514:SF4">
    <property type="entry name" value="ABC TRANSPORTER I FAMILY MEMBER 10"/>
    <property type="match status" value="1"/>
</dbReference>
<evidence type="ECO:0000313" key="4">
    <source>
        <dbReference type="EMBL" id="TJZ85975.1"/>
    </source>
</evidence>
<accession>A0A4U0QV37</accession>
<name>A0A4U0QV37_9RHOB</name>
<organism evidence="4 5">
    <name type="scientific">Paracoccus hibiscisoli</name>
    <dbReference type="NCBI Taxonomy" id="2023261"/>
    <lineage>
        <taxon>Bacteria</taxon>
        <taxon>Pseudomonadati</taxon>
        <taxon>Pseudomonadota</taxon>
        <taxon>Alphaproteobacteria</taxon>
        <taxon>Rhodobacterales</taxon>
        <taxon>Paracoccaceae</taxon>
        <taxon>Paracoccus</taxon>
    </lineage>
</organism>
<reference evidence="4 5" key="1">
    <citation type="submission" date="2019-04" db="EMBL/GenBank/DDBJ databases">
        <authorList>
            <person name="Li J."/>
        </authorList>
    </citation>
    <scope>NUCLEOTIDE SEQUENCE [LARGE SCALE GENOMIC DNA]</scope>
    <source>
        <strain evidence="4 5">CCTCC AB2016182</strain>
    </source>
</reference>
<proteinExistence type="predicted"/>
<dbReference type="PROSITE" id="PS50893">
    <property type="entry name" value="ABC_TRANSPORTER_2"/>
    <property type="match status" value="1"/>
</dbReference>
<dbReference type="InterPro" id="IPR050334">
    <property type="entry name" value="Molybdenum_import_ModC"/>
</dbReference>
<dbReference type="InterPro" id="IPR003593">
    <property type="entry name" value="AAA+_ATPase"/>
</dbReference>
<gene>
    <name evidence="4" type="primary">modC</name>
    <name evidence="4" type="ORF">FA740_06150</name>
</gene>
<dbReference type="GO" id="GO:0016887">
    <property type="term" value="F:ATP hydrolysis activity"/>
    <property type="evidence" value="ECO:0007669"/>
    <property type="project" value="InterPro"/>
</dbReference>
<dbReference type="PROSITE" id="PS00211">
    <property type="entry name" value="ABC_TRANSPORTER_1"/>
    <property type="match status" value="1"/>
</dbReference>
<keyword evidence="2 4" id="KW-0067">ATP-binding</keyword>
<dbReference type="GO" id="GO:0016020">
    <property type="term" value="C:membrane"/>
    <property type="evidence" value="ECO:0007669"/>
    <property type="project" value="InterPro"/>
</dbReference>
<comment type="caution">
    <text evidence="4">The sequence shown here is derived from an EMBL/GenBank/DDBJ whole genome shotgun (WGS) entry which is preliminary data.</text>
</comment>
<dbReference type="Pfam" id="PF00005">
    <property type="entry name" value="ABC_tran"/>
    <property type="match status" value="1"/>
</dbReference>
<sequence length="350" mass="36644">MSLSVRIDHTWPGFALSVDVTAPPGVTALFGTSGAGKTTLIRAIAGLLRPDRGRIAVDGRVLFDSDRGVNLPPHRRRVGYVFQDARLFPHLSVRQNLLYGRWFAGPGGGPTLAQITDLLGIAPLLERHPAALSGGEAQRVALGRALLARPGILLLDEPLAALDQPRKAEILPYLRALRDATDLPILHVSHDPQEIRALATTVLRLEGGRVIAQGPPDAVLPLPLDAGVTLRATPRDGPGPGQWVDTAAGVLHVATRATGPLQLRIAADQVMVATAPPAGLLGATVLPARVVEQADGLLRLAVGTTHLLARAPQDPALCPPPGCAVHAVLLRDPTVLDATGRATGSPSQTD</sequence>
<dbReference type="Proteomes" id="UP000306223">
    <property type="component" value="Unassembled WGS sequence"/>
</dbReference>